<name>X1Q4C9_9ZZZZ</name>
<dbReference type="EMBL" id="BARV01030153">
    <property type="protein sequence ID" value="GAI38094.1"/>
    <property type="molecule type" value="Genomic_DNA"/>
</dbReference>
<accession>X1Q4C9</accession>
<evidence type="ECO:0000313" key="1">
    <source>
        <dbReference type="EMBL" id="GAI38094.1"/>
    </source>
</evidence>
<reference evidence="1" key="1">
    <citation type="journal article" date="2014" name="Front. Microbiol.">
        <title>High frequency of phylogenetically diverse reductive dehalogenase-homologous genes in deep subseafloor sedimentary metagenomes.</title>
        <authorList>
            <person name="Kawai M."/>
            <person name="Futagami T."/>
            <person name="Toyoda A."/>
            <person name="Takaki Y."/>
            <person name="Nishi S."/>
            <person name="Hori S."/>
            <person name="Arai W."/>
            <person name="Tsubouchi T."/>
            <person name="Morono Y."/>
            <person name="Uchiyama I."/>
            <person name="Ito T."/>
            <person name="Fujiyama A."/>
            <person name="Inagaki F."/>
            <person name="Takami H."/>
        </authorList>
    </citation>
    <scope>NUCLEOTIDE SEQUENCE</scope>
    <source>
        <strain evidence="1">Expedition CK06-06</strain>
    </source>
</reference>
<protein>
    <submittedName>
        <fullName evidence="1">Uncharacterized protein</fullName>
    </submittedName>
</protein>
<comment type="caution">
    <text evidence="1">The sequence shown here is derived from an EMBL/GenBank/DDBJ whole genome shotgun (WGS) entry which is preliminary data.</text>
</comment>
<dbReference type="AlphaFoldDB" id="X1Q4C9"/>
<proteinExistence type="predicted"/>
<sequence length="77" mass="9072">GYTLHLKNSKEYLSFPRDTLEEIALLNRDWAKELIDRLMPSYFECKKIFEGNELNCDSIIAALTKAHINEEKRKSRL</sequence>
<organism evidence="1">
    <name type="scientific">marine sediment metagenome</name>
    <dbReference type="NCBI Taxonomy" id="412755"/>
    <lineage>
        <taxon>unclassified sequences</taxon>
        <taxon>metagenomes</taxon>
        <taxon>ecological metagenomes</taxon>
    </lineage>
</organism>
<gene>
    <name evidence="1" type="ORF">S06H3_47939</name>
</gene>
<feature type="non-terminal residue" evidence="1">
    <location>
        <position position="1"/>
    </location>
</feature>